<proteinExistence type="predicted"/>
<sequence length="151" mass="17105">MGTETDNLALARRALSHLDTKFSRRESNILQPLFDSFSEDAVFWVPCEPNTPRYGEPARGKQQIIDLFMSDPDFFEGVDIERPVEFIGDGDRIVATFALRYTIRRTGASYRGKEVALIMDFKDGQIVRMTEIQDMSAWSQAYPADAGMLAN</sequence>
<organism evidence="1 2">
    <name type="scientific">Prauserella marina</name>
    <dbReference type="NCBI Taxonomy" id="530584"/>
    <lineage>
        <taxon>Bacteria</taxon>
        <taxon>Bacillati</taxon>
        <taxon>Actinomycetota</taxon>
        <taxon>Actinomycetes</taxon>
        <taxon>Pseudonocardiales</taxon>
        <taxon>Pseudonocardiaceae</taxon>
        <taxon>Prauserella</taxon>
    </lineage>
</organism>
<evidence type="ECO:0000313" key="1">
    <source>
        <dbReference type="EMBL" id="SDD41747.1"/>
    </source>
</evidence>
<dbReference type="Pfam" id="PF12680">
    <property type="entry name" value="SnoaL_2"/>
    <property type="match status" value="1"/>
</dbReference>
<keyword evidence="1" id="KW-0413">Isomerase</keyword>
<dbReference type="InterPro" id="IPR032710">
    <property type="entry name" value="NTF2-like_dom_sf"/>
</dbReference>
<evidence type="ECO:0000313" key="2">
    <source>
        <dbReference type="Proteomes" id="UP000199494"/>
    </source>
</evidence>
<accession>A0A1G6UMF0</accession>
<dbReference type="GO" id="GO:0016853">
    <property type="term" value="F:isomerase activity"/>
    <property type="evidence" value="ECO:0007669"/>
    <property type="project" value="UniProtKB-KW"/>
</dbReference>
<protein>
    <submittedName>
        <fullName evidence="1">Ketosteroid isomerase-related protein</fullName>
    </submittedName>
</protein>
<keyword evidence="2" id="KW-1185">Reference proteome</keyword>
<dbReference type="SUPFAM" id="SSF54427">
    <property type="entry name" value="NTF2-like"/>
    <property type="match status" value="1"/>
</dbReference>
<dbReference type="Proteomes" id="UP000199494">
    <property type="component" value="Unassembled WGS sequence"/>
</dbReference>
<dbReference type="EMBL" id="FMZE01000008">
    <property type="protein sequence ID" value="SDD41747.1"/>
    <property type="molecule type" value="Genomic_DNA"/>
</dbReference>
<dbReference type="InterPro" id="IPR037401">
    <property type="entry name" value="SnoaL-like"/>
</dbReference>
<dbReference type="AlphaFoldDB" id="A0A1G6UMF0"/>
<dbReference type="Gene3D" id="3.10.450.50">
    <property type="match status" value="1"/>
</dbReference>
<gene>
    <name evidence="1" type="ORF">SAMN05421630_108106</name>
</gene>
<reference evidence="1 2" key="1">
    <citation type="submission" date="2016-10" db="EMBL/GenBank/DDBJ databases">
        <authorList>
            <person name="de Groot N.N."/>
        </authorList>
    </citation>
    <scope>NUCLEOTIDE SEQUENCE [LARGE SCALE GENOMIC DNA]</scope>
    <source>
        <strain evidence="1 2">CGMCC 4.5506</strain>
    </source>
</reference>
<name>A0A1G6UMF0_9PSEU</name>